<dbReference type="CDD" id="cd02440">
    <property type="entry name" value="AdoMet_MTases"/>
    <property type="match status" value="1"/>
</dbReference>
<gene>
    <name evidence="2" type="ORF">FAA97_20790</name>
</gene>
<accession>A0A4V4HLM7</accession>
<organism evidence="2 3">
    <name type="scientific">Peteryoungia ipomoeae</name>
    <dbReference type="NCBI Taxonomy" id="1210932"/>
    <lineage>
        <taxon>Bacteria</taxon>
        <taxon>Pseudomonadati</taxon>
        <taxon>Pseudomonadota</taxon>
        <taxon>Alphaproteobacteria</taxon>
        <taxon>Hyphomicrobiales</taxon>
        <taxon>Rhizobiaceae</taxon>
        <taxon>Peteryoungia</taxon>
    </lineage>
</organism>
<dbReference type="InterPro" id="IPR041698">
    <property type="entry name" value="Methyltransf_25"/>
</dbReference>
<comment type="caution">
    <text evidence="2">The sequence shown here is derived from an EMBL/GenBank/DDBJ whole genome shotgun (WGS) entry which is preliminary data.</text>
</comment>
<name>A0A4V4HLM7_9HYPH</name>
<keyword evidence="2" id="KW-0808">Transferase</keyword>
<evidence type="ECO:0000313" key="2">
    <source>
        <dbReference type="EMBL" id="THV18826.1"/>
    </source>
</evidence>
<keyword evidence="3" id="KW-1185">Reference proteome</keyword>
<dbReference type="SUPFAM" id="SSF53335">
    <property type="entry name" value="S-adenosyl-L-methionine-dependent methyltransferases"/>
    <property type="match status" value="1"/>
</dbReference>
<dbReference type="GO" id="GO:0008168">
    <property type="term" value="F:methyltransferase activity"/>
    <property type="evidence" value="ECO:0007669"/>
    <property type="project" value="UniProtKB-KW"/>
</dbReference>
<dbReference type="RefSeq" id="WP_136600485.1">
    <property type="nucleotide sequence ID" value="NZ_STGV01000013.1"/>
</dbReference>
<feature type="domain" description="Methyltransferase" evidence="1">
    <location>
        <begin position="49"/>
        <end position="137"/>
    </location>
</feature>
<dbReference type="EMBL" id="STGV01000013">
    <property type="protein sequence ID" value="THV18826.1"/>
    <property type="molecule type" value="Genomic_DNA"/>
</dbReference>
<proteinExistence type="predicted"/>
<dbReference type="OrthoDB" id="9805585at2"/>
<evidence type="ECO:0000259" key="1">
    <source>
        <dbReference type="Pfam" id="PF13649"/>
    </source>
</evidence>
<protein>
    <submittedName>
        <fullName evidence="2">Methyltransferase domain-containing protein</fullName>
    </submittedName>
</protein>
<dbReference type="Gene3D" id="3.40.50.150">
    <property type="entry name" value="Vaccinia Virus protein VP39"/>
    <property type="match status" value="1"/>
</dbReference>
<dbReference type="AlphaFoldDB" id="A0A4V4HLM7"/>
<reference evidence="2 3" key="1">
    <citation type="submission" date="2019-04" db="EMBL/GenBank/DDBJ databases">
        <title>Genome sequence of strain shin9-1.</title>
        <authorList>
            <person name="Gao J."/>
            <person name="Sun J."/>
        </authorList>
    </citation>
    <scope>NUCLEOTIDE SEQUENCE [LARGE SCALE GENOMIC DNA]</scope>
    <source>
        <strain evidence="3">shin9-1</strain>
    </source>
</reference>
<keyword evidence="2" id="KW-0489">Methyltransferase</keyword>
<dbReference type="GO" id="GO:0032259">
    <property type="term" value="P:methylation"/>
    <property type="evidence" value="ECO:0007669"/>
    <property type="project" value="UniProtKB-KW"/>
</dbReference>
<dbReference type="Proteomes" id="UP000308828">
    <property type="component" value="Unassembled WGS sequence"/>
</dbReference>
<dbReference type="InterPro" id="IPR029063">
    <property type="entry name" value="SAM-dependent_MTases_sf"/>
</dbReference>
<dbReference type="Pfam" id="PF13649">
    <property type="entry name" value="Methyltransf_25"/>
    <property type="match status" value="1"/>
</dbReference>
<evidence type="ECO:0000313" key="3">
    <source>
        <dbReference type="Proteomes" id="UP000308828"/>
    </source>
</evidence>
<sequence>MNLSRRTPDHLLFLRSWISRPLQVAAVAPSSRRLAEAITADISPRSGPVLELGPGTGVFTQALLRRGIPEAALTLVEREPAFAELLRIRFPAASVLECDAATLPSGCRGFSAAVSGLPLLSMPPGQVERILAGAFERLVGDACFYQFTYGPRCPVPEAVLLRLGLAARFRRFVPLNLPPASVYRITRLSSLQEQEASQCASF</sequence>